<evidence type="ECO:0000313" key="11">
    <source>
        <dbReference type="EMBL" id="CAE7536628.1"/>
    </source>
</evidence>
<dbReference type="EC" id="6.5.1.8" evidence="2"/>
<evidence type="ECO:0000256" key="5">
    <source>
        <dbReference type="ARBA" id="ARBA00022741"/>
    </source>
</evidence>
<evidence type="ECO:0000256" key="4">
    <source>
        <dbReference type="ARBA" id="ARBA00022723"/>
    </source>
</evidence>
<comment type="catalytic activity">
    <reaction evidence="8">
        <text>a 3'-end 3'-phospho-ribonucleotide-RNA + a 5'-end dephospho-ribonucleoside-RNA + GTP = a ribonucleotidyl-ribonucleotide-RNA + GMP + diphosphate</text>
        <dbReference type="Rhea" id="RHEA:68076"/>
        <dbReference type="Rhea" id="RHEA-COMP:10463"/>
        <dbReference type="Rhea" id="RHEA-COMP:13936"/>
        <dbReference type="Rhea" id="RHEA-COMP:17355"/>
        <dbReference type="ChEBI" id="CHEBI:33019"/>
        <dbReference type="ChEBI" id="CHEBI:37565"/>
        <dbReference type="ChEBI" id="CHEBI:58115"/>
        <dbReference type="ChEBI" id="CHEBI:83062"/>
        <dbReference type="ChEBI" id="CHEBI:138284"/>
        <dbReference type="ChEBI" id="CHEBI:173118"/>
        <dbReference type="EC" id="6.5.1.8"/>
    </reaction>
</comment>
<dbReference type="PANTHER" id="PTHR43749:SF2">
    <property type="entry name" value="RNA-SPLICING LIGASE RTCB"/>
    <property type="match status" value="1"/>
</dbReference>
<evidence type="ECO:0000256" key="10">
    <source>
        <dbReference type="PIRSR" id="PIRSR601233-2"/>
    </source>
</evidence>
<keyword evidence="6 10" id="KW-0342">GTP-binding</keyword>
<sequence length="78" mass="8321">WVEEKLWITRKGATSAKAGQLGIIPVSTGTGSYIVRGEGEADSCQSCLHGAGRSMSRAAAFRNIDPKSFAGHMRERGI</sequence>
<dbReference type="GO" id="GO:0030145">
    <property type="term" value="F:manganese ion binding"/>
    <property type="evidence" value="ECO:0007669"/>
    <property type="project" value="TreeGrafter"/>
</dbReference>
<reference evidence="11" key="1">
    <citation type="submission" date="2021-02" db="EMBL/GenBank/DDBJ databases">
        <authorList>
            <person name="Dougan E. K."/>
            <person name="Rhodes N."/>
            <person name="Thang M."/>
            <person name="Chan C."/>
        </authorList>
    </citation>
    <scope>NUCLEOTIDE SEQUENCE</scope>
</reference>
<feature type="binding site" evidence="10">
    <location>
        <begin position="49"/>
        <end position="52"/>
    </location>
    <ligand>
        <name>GMP</name>
        <dbReference type="ChEBI" id="CHEBI:58115"/>
    </ligand>
</feature>
<feature type="non-terminal residue" evidence="11">
    <location>
        <position position="78"/>
    </location>
</feature>
<evidence type="ECO:0000256" key="2">
    <source>
        <dbReference type="ARBA" id="ARBA00012726"/>
    </source>
</evidence>
<keyword evidence="5 10" id="KW-0547">Nucleotide-binding</keyword>
<evidence type="ECO:0000256" key="8">
    <source>
        <dbReference type="ARBA" id="ARBA00047746"/>
    </source>
</evidence>
<keyword evidence="7" id="KW-0464">Manganese</keyword>
<dbReference type="Gene3D" id="3.90.1860.10">
    <property type="entry name" value="tRNA-splicing ligase RtcB"/>
    <property type="match status" value="1"/>
</dbReference>
<dbReference type="Pfam" id="PF01139">
    <property type="entry name" value="RtcB"/>
    <property type="match status" value="1"/>
</dbReference>
<evidence type="ECO:0000256" key="6">
    <source>
        <dbReference type="ARBA" id="ARBA00023134"/>
    </source>
</evidence>
<dbReference type="Proteomes" id="UP000649617">
    <property type="component" value="Unassembled WGS sequence"/>
</dbReference>
<dbReference type="GO" id="GO:0006396">
    <property type="term" value="P:RNA processing"/>
    <property type="evidence" value="ECO:0007669"/>
    <property type="project" value="InterPro"/>
</dbReference>
<protein>
    <recommendedName>
        <fullName evidence="2">3'-phosphate/5'-hydroxy nucleic acid ligase</fullName>
        <ecNumber evidence="2">6.5.1.8</ecNumber>
    </recommendedName>
</protein>
<dbReference type="PANTHER" id="PTHR43749">
    <property type="entry name" value="RNA-SPLICING LIGASE RTCB"/>
    <property type="match status" value="1"/>
</dbReference>
<feature type="non-terminal residue" evidence="11">
    <location>
        <position position="1"/>
    </location>
</feature>
<organism evidence="11 12">
    <name type="scientific">Symbiodinium pilosum</name>
    <name type="common">Dinoflagellate</name>
    <dbReference type="NCBI Taxonomy" id="2952"/>
    <lineage>
        <taxon>Eukaryota</taxon>
        <taxon>Sar</taxon>
        <taxon>Alveolata</taxon>
        <taxon>Dinophyceae</taxon>
        <taxon>Suessiales</taxon>
        <taxon>Symbiodiniaceae</taxon>
        <taxon>Symbiodinium</taxon>
    </lineage>
</organism>
<keyword evidence="12" id="KW-1185">Reference proteome</keyword>
<dbReference type="InterPro" id="IPR001233">
    <property type="entry name" value="RtcB"/>
</dbReference>
<dbReference type="GO" id="GO:0042245">
    <property type="term" value="P:RNA repair"/>
    <property type="evidence" value="ECO:0007669"/>
    <property type="project" value="TreeGrafter"/>
</dbReference>
<accession>A0A812TSY7</accession>
<feature type="active site" description="GMP-histidine intermediate" evidence="9">
    <location>
        <position position="49"/>
    </location>
</feature>
<dbReference type="OrthoDB" id="10249697at2759"/>
<dbReference type="AlphaFoldDB" id="A0A812TSY7"/>
<evidence type="ECO:0000256" key="3">
    <source>
        <dbReference type="ARBA" id="ARBA00022598"/>
    </source>
</evidence>
<dbReference type="GO" id="GO:0170057">
    <property type="term" value="F:RNA ligase (GTP) activity"/>
    <property type="evidence" value="ECO:0007669"/>
    <property type="project" value="UniProtKB-EC"/>
</dbReference>
<comment type="caution">
    <text evidence="11">The sequence shown here is derived from an EMBL/GenBank/DDBJ whole genome shotgun (WGS) entry which is preliminary data.</text>
</comment>
<evidence type="ECO:0000313" key="12">
    <source>
        <dbReference type="Proteomes" id="UP000649617"/>
    </source>
</evidence>
<dbReference type="GO" id="GO:0003909">
    <property type="term" value="F:DNA ligase activity"/>
    <property type="evidence" value="ECO:0007669"/>
    <property type="project" value="TreeGrafter"/>
</dbReference>
<keyword evidence="4" id="KW-0479">Metal-binding</keyword>
<evidence type="ECO:0000256" key="1">
    <source>
        <dbReference type="ARBA" id="ARBA00001936"/>
    </source>
</evidence>
<feature type="binding site" evidence="10">
    <location>
        <position position="32"/>
    </location>
    <ligand>
        <name>GMP</name>
        <dbReference type="ChEBI" id="CHEBI:58115"/>
    </ligand>
</feature>
<dbReference type="InterPro" id="IPR052915">
    <property type="entry name" value="RtcB-like"/>
</dbReference>
<dbReference type="InterPro" id="IPR036025">
    <property type="entry name" value="RtcB-like_sf"/>
</dbReference>
<proteinExistence type="predicted"/>
<dbReference type="GO" id="GO:0006281">
    <property type="term" value="P:DNA repair"/>
    <property type="evidence" value="ECO:0007669"/>
    <property type="project" value="TreeGrafter"/>
</dbReference>
<dbReference type="EMBL" id="CAJNIZ010032323">
    <property type="protein sequence ID" value="CAE7536628.1"/>
    <property type="molecule type" value="Genomic_DNA"/>
</dbReference>
<evidence type="ECO:0000256" key="9">
    <source>
        <dbReference type="PIRSR" id="PIRSR601233-1"/>
    </source>
</evidence>
<dbReference type="GO" id="GO:0005525">
    <property type="term" value="F:GTP binding"/>
    <property type="evidence" value="ECO:0007669"/>
    <property type="project" value="UniProtKB-KW"/>
</dbReference>
<dbReference type="SUPFAM" id="SSF103365">
    <property type="entry name" value="Hypothetical protein PH1602"/>
    <property type="match status" value="1"/>
</dbReference>
<keyword evidence="3" id="KW-0436">Ligase</keyword>
<evidence type="ECO:0000256" key="7">
    <source>
        <dbReference type="ARBA" id="ARBA00023211"/>
    </source>
</evidence>
<gene>
    <name evidence="11" type="primary">rtcB</name>
    <name evidence="11" type="ORF">SPIL2461_LOCUS14186</name>
</gene>
<name>A0A812TSY7_SYMPI</name>
<comment type="cofactor">
    <cofactor evidence="1">
        <name>Mn(2+)</name>
        <dbReference type="ChEBI" id="CHEBI:29035"/>
    </cofactor>
</comment>